<dbReference type="Proteomes" id="UP000094053">
    <property type="component" value="Unassembled WGS sequence"/>
</dbReference>
<comment type="caution">
    <text evidence="2">The sequence shown here is derived from an EMBL/GenBank/DDBJ whole genome shotgun (WGS) entry which is preliminary data.</text>
</comment>
<keyword evidence="3" id="KW-1185">Reference proteome</keyword>
<proteinExistence type="predicted"/>
<evidence type="ECO:0000313" key="2">
    <source>
        <dbReference type="EMBL" id="ODQ86221.1"/>
    </source>
</evidence>
<sequence length="147" mass="16258">MPIAHQYASPIDRHASRGEPKTGYVKRSDNRSDSQTGEIGGDYRLGVRMNHSIDIAAGAEHFGVQWQFVRRLVTIVEFSFAARCTVQRDHPDVLCAGEREPSLARTTTSDQQSISVDAQADVAEDAWRQVARRQDATGQRDGVSFGV</sequence>
<evidence type="ECO:0000256" key="1">
    <source>
        <dbReference type="SAM" id="MobiDB-lite"/>
    </source>
</evidence>
<accession>A0A1E3R8Z4</accession>
<reference evidence="3" key="1">
    <citation type="submission" date="2016-09" db="EMBL/GenBank/DDBJ databases">
        <authorList>
            <person name="Greninger A.L."/>
            <person name="Jerome K.R."/>
            <person name="Mcnair B."/>
            <person name="Wallis C."/>
            <person name="Fang F."/>
        </authorList>
    </citation>
    <scope>NUCLEOTIDE SEQUENCE [LARGE SCALE GENOMIC DNA]</scope>
    <source>
        <strain evidence="3">M6</strain>
    </source>
</reference>
<name>A0A1E3R8Z4_MYCFV</name>
<evidence type="ECO:0000313" key="3">
    <source>
        <dbReference type="Proteomes" id="UP000094053"/>
    </source>
</evidence>
<feature type="region of interest" description="Disordered" evidence="1">
    <location>
        <begin position="1"/>
        <end position="40"/>
    </location>
</feature>
<gene>
    <name evidence="2" type="ORF">BHQ18_27260</name>
</gene>
<dbReference type="EMBL" id="MIHA01000032">
    <property type="protein sequence ID" value="ODQ86221.1"/>
    <property type="molecule type" value="Genomic_DNA"/>
</dbReference>
<organism evidence="2 3">
    <name type="scientific">Mycolicibacterium flavescens</name>
    <name type="common">Mycobacterium flavescens</name>
    <dbReference type="NCBI Taxonomy" id="1776"/>
    <lineage>
        <taxon>Bacteria</taxon>
        <taxon>Bacillati</taxon>
        <taxon>Actinomycetota</taxon>
        <taxon>Actinomycetes</taxon>
        <taxon>Mycobacteriales</taxon>
        <taxon>Mycobacteriaceae</taxon>
        <taxon>Mycolicibacterium</taxon>
    </lineage>
</organism>
<protein>
    <submittedName>
        <fullName evidence="2">Uncharacterized protein</fullName>
    </submittedName>
</protein>
<dbReference type="AlphaFoldDB" id="A0A1E3R8Z4"/>
<feature type="compositionally biased region" description="Basic and acidic residues" evidence="1">
    <location>
        <begin position="11"/>
        <end position="32"/>
    </location>
</feature>